<dbReference type="AlphaFoldDB" id="A0A226D6W5"/>
<dbReference type="OrthoDB" id="269227at2759"/>
<dbReference type="InterPro" id="IPR007867">
    <property type="entry name" value="GMC_OxRtase_C"/>
</dbReference>
<keyword evidence="2 3" id="KW-0274">FAD</keyword>
<dbReference type="PROSITE" id="PS00624">
    <property type="entry name" value="GMC_OXRED_2"/>
    <property type="match status" value="1"/>
</dbReference>
<dbReference type="PANTHER" id="PTHR11552:SF227">
    <property type="entry name" value="GLUCOSE DEHYDROGENASE [FAD, QUINONE]-LIKE PROTEIN"/>
    <property type="match status" value="1"/>
</dbReference>
<evidence type="ECO:0000313" key="8">
    <source>
        <dbReference type="Proteomes" id="UP000198287"/>
    </source>
</evidence>
<name>A0A226D6W5_FOLCA</name>
<dbReference type="InterPro" id="IPR000172">
    <property type="entry name" value="GMC_OxRdtase_N"/>
</dbReference>
<dbReference type="PIRSF" id="PIRSF000137">
    <property type="entry name" value="Alcohol_oxidase"/>
    <property type="match status" value="1"/>
</dbReference>
<reference evidence="7 8" key="1">
    <citation type="submission" date="2015-12" db="EMBL/GenBank/DDBJ databases">
        <title>The genome of Folsomia candida.</title>
        <authorList>
            <person name="Faddeeva A."/>
            <person name="Derks M.F."/>
            <person name="Anvar Y."/>
            <person name="Smit S."/>
            <person name="Van Straalen N."/>
            <person name="Roelofs D."/>
        </authorList>
    </citation>
    <scope>NUCLEOTIDE SEQUENCE [LARGE SCALE GENOMIC DNA]</scope>
    <source>
        <strain evidence="7 8">VU population</strain>
        <tissue evidence="7">Whole body</tissue>
    </source>
</reference>
<organism evidence="7 8">
    <name type="scientific">Folsomia candida</name>
    <name type="common">Springtail</name>
    <dbReference type="NCBI Taxonomy" id="158441"/>
    <lineage>
        <taxon>Eukaryota</taxon>
        <taxon>Metazoa</taxon>
        <taxon>Ecdysozoa</taxon>
        <taxon>Arthropoda</taxon>
        <taxon>Hexapoda</taxon>
        <taxon>Collembola</taxon>
        <taxon>Entomobryomorpha</taxon>
        <taxon>Isotomoidea</taxon>
        <taxon>Isotomidae</taxon>
        <taxon>Proisotominae</taxon>
        <taxon>Folsomia</taxon>
    </lineage>
</organism>
<dbReference type="InterPro" id="IPR036188">
    <property type="entry name" value="FAD/NAD-bd_sf"/>
</dbReference>
<keyword evidence="3" id="KW-0285">Flavoprotein</keyword>
<evidence type="ECO:0000259" key="5">
    <source>
        <dbReference type="PROSITE" id="PS00623"/>
    </source>
</evidence>
<evidence type="ECO:0000256" key="2">
    <source>
        <dbReference type="PIRSR" id="PIRSR000137-2"/>
    </source>
</evidence>
<dbReference type="SUPFAM" id="SSF51905">
    <property type="entry name" value="FAD/NAD(P)-binding domain"/>
    <property type="match status" value="1"/>
</dbReference>
<feature type="domain" description="Glucose-methanol-choline oxidoreductase N-terminal" evidence="5">
    <location>
        <begin position="132"/>
        <end position="155"/>
    </location>
</feature>
<feature type="domain" description="Glucose-methanol-choline oxidoreductase N-terminal" evidence="6">
    <location>
        <begin position="308"/>
        <end position="322"/>
    </location>
</feature>
<dbReference type="SUPFAM" id="SSF54373">
    <property type="entry name" value="FAD-linked reductases, C-terminal domain"/>
    <property type="match status" value="1"/>
</dbReference>
<dbReference type="GO" id="GO:0016614">
    <property type="term" value="F:oxidoreductase activity, acting on CH-OH group of donors"/>
    <property type="evidence" value="ECO:0007669"/>
    <property type="project" value="InterPro"/>
</dbReference>
<feature type="binding site" evidence="2">
    <location>
        <position position="134"/>
    </location>
    <ligand>
        <name>FAD</name>
        <dbReference type="ChEBI" id="CHEBI:57692"/>
    </ligand>
</feature>
<comment type="caution">
    <text evidence="7">The sequence shown here is derived from an EMBL/GenBank/DDBJ whole genome shotgun (WGS) entry which is preliminary data.</text>
</comment>
<evidence type="ECO:0000256" key="3">
    <source>
        <dbReference type="RuleBase" id="RU003968"/>
    </source>
</evidence>
<dbReference type="Proteomes" id="UP000198287">
    <property type="component" value="Unassembled WGS sequence"/>
</dbReference>
<dbReference type="EMBL" id="LNIX01000033">
    <property type="protein sequence ID" value="OXA40594.1"/>
    <property type="molecule type" value="Genomic_DNA"/>
</dbReference>
<dbReference type="OMA" id="EDYPWPM"/>
<dbReference type="GO" id="GO:0050660">
    <property type="term" value="F:flavin adenine dinucleotide binding"/>
    <property type="evidence" value="ECO:0007669"/>
    <property type="project" value="InterPro"/>
</dbReference>
<evidence type="ECO:0000313" key="7">
    <source>
        <dbReference type="EMBL" id="OXA40594.1"/>
    </source>
</evidence>
<comment type="similarity">
    <text evidence="1 3">Belongs to the GMC oxidoreductase family.</text>
</comment>
<dbReference type="Pfam" id="PF00732">
    <property type="entry name" value="GMC_oxred_N"/>
    <property type="match status" value="1"/>
</dbReference>
<protein>
    <submittedName>
        <fullName evidence="7">Glucose dehydrogenase [FAD, quinone]</fullName>
    </submittedName>
</protein>
<dbReference type="Gene3D" id="3.30.560.10">
    <property type="entry name" value="Glucose Oxidase, domain 3"/>
    <property type="match status" value="1"/>
</dbReference>
<keyword evidence="4" id="KW-0812">Transmembrane</keyword>
<comment type="cofactor">
    <cofactor evidence="2">
        <name>FAD</name>
        <dbReference type="ChEBI" id="CHEBI:57692"/>
    </cofactor>
</comment>
<dbReference type="Gene3D" id="3.50.50.60">
    <property type="entry name" value="FAD/NAD(P)-binding domain"/>
    <property type="match status" value="1"/>
</dbReference>
<accession>A0A226D6W5</accession>
<keyword evidence="4" id="KW-1133">Transmembrane helix</keyword>
<evidence type="ECO:0000256" key="4">
    <source>
        <dbReference type="SAM" id="Phobius"/>
    </source>
</evidence>
<dbReference type="PANTHER" id="PTHR11552">
    <property type="entry name" value="GLUCOSE-METHANOL-CHOLINE GMC OXIDOREDUCTASE"/>
    <property type="match status" value="1"/>
</dbReference>
<dbReference type="PROSITE" id="PS00623">
    <property type="entry name" value="GMC_OXRED_1"/>
    <property type="match status" value="1"/>
</dbReference>
<evidence type="ECO:0000259" key="6">
    <source>
        <dbReference type="PROSITE" id="PS00624"/>
    </source>
</evidence>
<keyword evidence="8" id="KW-1185">Reference proteome</keyword>
<evidence type="ECO:0000256" key="1">
    <source>
        <dbReference type="ARBA" id="ARBA00010790"/>
    </source>
</evidence>
<proteinExistence type="inferred from homology"/>
<dbReference type="InterPro" id="IPR012132">
    <property type="entry name" value="GMC_OxRdtase"/>
</dbReference>
<sequence length="631" mass="69325">MLGLSGPGLITFLAGLWLIPIPVTFFGYTMYDLYDPEGRPFITTELELLAQYDVIVVGAGSAGAVITNRLSEVKEWNVLLLEAGVDEPEMISNAPALAAYLQLSPVDWQYKTEPMPTACLGLEGGRSNWPRGKVLGGSSVLNYMLYVRGNRRDYDQWEEMGNPGWGYDNVLHYFKKSEDNRNPYLAYSPYHSSGGYLTVQESPWRTPLATAFVEAGEQLGYINQDINGESQTGFMVAQGTIRRGSRCSTARAFLRPIRLRPNLHVAIQAHVTKVNVDPVSKRAWGVTAFIGGRSRVILASKEIILSAGAISSPQLLMLSGIGPKDHLTEMGIPVIQDAPVGENLQDHIGYGGLAFTVDQPVTLVSPRYENLEAALDYSLYGDGPITVLGGVETLAFVHSKYSNVSLDWPDVQFHLIPASVASDGGVTLRHALGVSDYMWNSVYKELSYRDTYTALPVLLRPKSKGLIRLRSAHPFVHPYIYPNYLAHPDDVAVLVEGIKIALAHSVTPAMQQFGVHLHAKPYPQCVQFGPFTDNYWACCARHYTSTIYHPVGTCKMGPVSDPESVVDSRLRVIGIHNLRVADASIMPKLVSGNTNVPVIMIGEKASDMIKQDWGIPINPIEPPPPPKTTHV</sequence>
<keyword evidence="4" id="KW-0472">Membrane</keyword>
<feature type="transmembrane region" description="Helical" evidence="4">
    <location>
        <begin position="12"/>
        <end position="31"/>
    </location>
</feature>
<gene>
    <name evidence="7" type="ORF">Fcan01_24798</name>
</gene>
<feature type="binding site" evidence="2">
    <location>
        <position position="271"/>
    </location>
    <ligand>
        <name>FAD</name>
        <dbReference type="ChEBI" id="CHEBI:57692"/>
    </ligand>
</feature>
<dbReference type="Pfam" id="PF05199">
    <property type="entry name" value="GMC_oxred_C"/>
    <property type="match status" value="1"/>
</dbReference>